<evidence type="ECO:0000313" key="4">
    <source>
        <dbReference type="Proteomes" id="UP000254927"/>
    </source>
</evidence>
<dbReference type="RefSeq" id="WP_074896495.1">
    <property type="nucleotide sequence ID" value="NZ_CP031252.1"/>
</dbReference>
<dbReference type="EMBL" id="UGQW01000001">
    <property type="protein sequence ID" value="STZ66671.1"/>
    <property type="molecule type" value="Genomic_DNA"/>
</dbReference>
<sequence length="132" mass="14784">MSSETKKRRRKQGTGQASGPSEKRPLIAFTPAFKYGVLWMSAAFFLPMLLWTLFTLATLSGRIPVMRPNQGWAIAWLLLALPCLLTAAKYFRWQGANKWGWIASALFGYAVLSVPAALLIHFQIAEWLGVKL</sequence>
<evidence type="ECO:0000256" key="1">
    <source>
        <dbReference type="SAM" id="MobiDB-lite"/>
    </source>
</evidence>
<gene>
    <name evidence="3" type="ORF">NCTC10660_00122</name>
</gene>
<feature type="transmembrane region" description="Helical" evidence="2">
    <location>
        <begin position="100"/>
        <end position="124"/>
    </location>
</feature>
<proteinExistence type="predicted"/>
<keyword evidence="2" id="KW-1133">Transmembrane helix</keyword>
<protein>
    <submittedName>
        <fullName evidence="3">Integral membrane protein</fullName>
    </submittedName>
</protein>
<feature type="compositionally biased region" description="Basic residues" evidence="1">
    <location>
        <begin position="1"/>
        <end position="12"/>
    </location>
</feature>
<dbReference type="GeneID" id="93351140"/>
<feature type="transmembrane region" description="Helical" evidence="2">
    <location>
        <begin position="71"/>
        <end position="88"/>
    </location>
</feature>
<evidence type="ECO:0000256" key="2">
    <source>
        <dbReference type="SAM" id="Phobius"/>
    </source>
</evidence>
<organism evidence="3 4">
    <name type="scientific">Neisseria elongata</name>
    <dbReference type="NCBI Taxonomy" id="495"/>
    <lineage>
        <taxon>Bacteria</taxon>
        <taxon>Pseudomonadati</taxon>
        <taxon>Pseudomonadota</taxon>
        <taxon>Betaproteobacteria</taxon>
        <taxon>Neisseriales</taxon>
        <taxon>Neisseriaceae</taxon>
        <taxon>Neisseria</taxon>
    </lineage>
</organism>
<reference evidence="3 4" key="1">
    <citation type="submission" date="2018-06" db="EMBL/GenBank/DDBJ databases">
        <authorList>
            <consortium name="Pathogen Informatics"/>
            <person name="Doyle S."/>
        </authorList>
    </citation>
    <scope>NUCLEOTIDE SEQUENCE [LARGE SCALE GENOMIC DNA]</scope>
    <source>
        <strain evidence="3 4">NCTC10660</strain>
    </source>
</reference>
<dbReference type="Proteomes" id="UP000254927">
    <property type="component" value="Unassembled WGS sequence"/>
</dbReference>
<dbReference type="AlphaFoldDB" id="A0A378TV60"/>
<feature type="transmembrane region" description="Helical" evidence="2">
    <location>
        <begin position="37"/>
        <end position="59"/>
    </location>
</feature>
<evidence type="ECO:0000313" key="3">
    <source>
        <dbReference type="EMBL" id="STZ66671.1"/>
    </source>
</evidence>
<keyword evidence="2" id="KW-0812">Transmembrane</keyword>
<feature type="region of interest" description="Disordered" evidence="1">
    <location>
        <begin position="1"/>
        <end position="23"/>
    </location>
</feature>
<name>A0A378TV60_NEIEL</name>
<accession>A0A378TV60</accession>
<keyword evidence="2" id="KW-0472">Membrane</keyword>